<evidence type="ECO:0000313" key="7">
    <source>
        <dbReference type="Proteomes" id="UP000291286"/>
    </source>
</evidence>
<gene>
    <name evidence="6" type="ORF">EA661_19590</name>
</gene>
<dbReference type="AlphaFoldDB" id="A0A4Q8L7M5"/>
<dbReference type="PROSITE" id="PS51935">
    <property type="entry name" value="NLPC_P60"/>
    <property type="match status" value="1"/>
</dbReference>
<proteinExistence type="inferred from homology"/>
<dbReference type="EMBL" id="SHMB01000014">
    <property type="protein sequence ID" value="TAA24063.1"/>
    <property type="molecule type" value="Genomic_DNA"/>
</dbReference>
<dbReference type="RefSeq" id="WP_130521793.1">
    <property type="nucleotide sequence ID" value="NZ_SHMA01000013.1"/>
</dbReference>
<dbReference type="InterPro" id="IPR038765">
    <property type="entry name" value="Papain-like_cys_pep_sf"/>
</dbReference>
<evidence type="ECO:0000256" key="4">
    <source>
        <dbReference type="ARBA" id="ARBA00022807"/>
    </source>
</evidence>
<comment type="similarity">
    <text evidence="1">Belongs to the peptidase C40 family.</text>
</comment>
<evidence type="ECO:0000256" key="1">
    <source>
        <dbReference type="ARBA" id="ARBA00007074"/>
    </source>
</evidence>
<name>A0A4Q8L7M5_9GAMM</name>
<evidence type="ECO:0000259" key="5">
    <source>
        <dbReference type="PROSITE" id="PS51935"/>
    </source>
</evidence>
<keyword evidence="2" id="KW-0645">Protease</keyword>
<comment type="caution">
    <text evidence="6">The sequence shown here is derived from an EMBL/GenBank/DDBJ whole genome shotgun (WGS) entry which is preliminary data.</text>
</comment>
<protein>
    <recommendedName>
        <fullName evidence="5">NlpC/P60 domain-containing protein</fullName>
    </recommendedName>
</protein>
<keyword evidence="3" id="KW-0378">Hydrolase</keyword>
<accession>A0A4Q8L7M5</accession>
<dbReference type="InterPro" id="IPR000064">
    <property type="entry name" value="NLP_P60_dom"/>
</dbReference>
<evidence type="ECO:0000256" key="3">
    <source>
        <dbReference type="ARBA" id="ARBA00022801"/>
    </source>
</evidence>
<dbReference type="GO" id="GO:0008234">
    <property type="term" value="F:cysteine-type peptidase activity"/>
    <property type="evidence" value="ECO:0007669"/>
    <property type="project" value="UniProtKB-KW"/>
</dbReference>
<feature type="domain" description="NlpC/P60" evidence="5">
    <location>
        <begin position="1"/>
        <end position="106"/>
    </location>
</feature>
<dbReference type="GO" id="GO:0006508">
    <property type="term" value="P:proteolysis"/>
    <property type="evidence" value="ECO:0007669"/>
    <property type="project" value="UniProtKB-KW"/>
</dbReference>
<reference evidence="6 7" key="1">
    <citation type="submission" date="2019-02" db="EMBL/GenBank/DDBJ databases">
        <title>WGS of Pseudoxanthomonas species novum from clinical isolates.</title>
        <authorList>
            <person name="Bernier A.-M."/>
            <person name="Bernard K."/>
            <person name="Vachon A."/>
        </authorList>
    </citation>
    <scope>NUCLEOTIDE SEQUENCE [LARGE SCALE GENOMIC DNA]</scope>
    <source>
        <strain evidence="6 7">NML171202</strain>
    </source>
</reference>
<keyword evidence="4" id="KW-0788">Thiol protease</keyword>
<dbReference type="Pfam" id="PF00877">
    <property type="entry name" value="NLPC_P60"/>
    <property type="match status" value="1"/>
</dbReference>
<dbReference type="Gene3D" id="3.90.1720.10">
    <property type="entry name" value="endopeptidase domain like (from Nostoc punctiforme)"/>
    <property type="match status" value="1"/>
</dbReference>
<dbReference type="Proteomes" id="UP000291286">
    <property type="component" value="Unassembled WGS sequence"/>
</dbReference>
<sequence length="107" mass="11725">MNLGKYTGRPYTGERYCRVLVADVLADCGIAFPATDDPGEAAGWERVEWPGEGDVVVFNIAGRPGHVGVCDGRGGFLHCEEGRSSVIERLSSPLWGSRIEGYYRCMR</sequence>
<evidence type="ECO:0000256" key="2">
    <source>
        <dbReference type="ARBA" id="ARBA00022670"/>
    </source>
</evidence>
<dbReference type="SUPFAM" id="SSF54001">
    <property type="entry name" value="Cysteine proteinases"/>
    <property type="match status" value="1"/>
</dbReference>
<evidence type="ECO:0000313" key="6">
    <source>
        <dbReference type="EMBL" id="TAA24063.1"/>
    </source>
</evidence>
<organism evidence="6 7">
    <name type="scientific">Pseudoxanthomonas winnipegensis</name>
    <dbReference type="NCBI Taxonomy" id="2480810"/>
    <lineage>
        <taxon>Bacteria</taxon>
        <taxon>Pseudomonadati</taxon>
        <taxon>Pseudomonadota</taxon>
        <taxon>Gammaproteobacteria</taxon>
        <taxon>Lysobacterales</taxon>
        <taxon>Lysobacteraceae</taxon>
        <taxon>Pseudoxanthomonas</taxon>
    </lineage>
</organism>